<dbReference type="Pfam" id="PF12697">
    <property type="entry name" value="Abhydrolase_6"/>
    <property type="match status" value="1"/>
</dbReference>
<dbReference type="OrthoDB" id="9804723at2"/>
<dbReference type="SUPFAM" id="SSF53474">
    <property type="entry name" value="alpha/beta-Hydrolases"/>
    <property type="match status" value="1"/>
</dbReference>
<proteinExistence type="predicted"/>
<dbReference type="Proteomes" id="UP000198418">
    <property type="component" value="Unassembled WGS sequence"/>
</dbReference>
<dbReference type="PRINTS" id="PR00412">
    <property type="entry name" value="EPOXHYDRLASE"/>
</dbReference>
<reference evidence="3" key="1">
    <citation type="submission" date="2017-06" db="EMBL/GenBank/DDBJ databases">
        <authorList>
            <person name="Varghese N."/>
            <person name="Submissions S."/>
        </authorList>
    </citation>
    <scope>NUCLEOTIDE SEQUENCE [LARGE SCALE GENOMIC DNA]</scope>
    <source>
        <strain evidence="3">DSM 137</strain>
    </source>
</reference>
<dbReference type="PANTHER" id="PTHR43689:SF8">
    <property type="entry name" value="ALPHA_BETA-HYDROLASES SUPERFAMILY PROTEIN"/>
    <property type="match status" value="1"/>
</dbReference>
<name>A0A212PYH3_RHOAC</name>
<accession>A0A212PYH3</accession>
<keyword evidence="3" id="KW-1185">Reference proteome</keyword>
<feature type="domain" description="AB hydrolase-1" evidence="1">
    <location>
        <begin position="27"/>
        <end position="256"/>
    </location>
</feature>
<evidence type="ECO:0000313" key="3">
    <source>
        <dbReference type="Proteomes" id="UP000198418"/>
    </source>
</evidence>
<sequence length="274" mass="27286">MKLTLDRRAVFAGTGGYAHDAAQPLAVLLHGAGMDHTIWALQSRALARRGLRVVAVDLPGHGASEGPPLGSIEELADWTAALIRAAGAGRALIAGHSMGSLIALETAARHPERVAGLALIGTAAAMPVHADLLAAAAANDDAAIAMVSLWGLGATATLGGGPAPGLWMLGGARRLLERAGPGVLHADLAACAAYANGAEAAAALRCPATLILGGRDQMTPLKAGQALAGLIADAHIVALEGAGHLLTIERPDDVLAALTRAASCLNVGSGQTSG</sequence>
<dbReference type="PANTHER" id="PTHR43689">
    <property type="entry name" value="HYDROLASE"/>
    <property type="match status" value="1"/>
</dbReference>
<dbReference type="RefSeq" id="WP_088518697.1">
    <property type="nucleotide sequence ID" value="NZ_FYDG01000001.1"/>
</dbReference>
<evidence type="ECO:0000259" key="1">
    <source>
        <dbReference type="Pfam" id="PF12697"/>
    </source>
</evidence>
<dbReference type="InterPro" id="IPR029058">
    <property type="entry name" value="AB_hydrolase_fold"/>
</dbReference>
<dbReference type="InterPro" id="IPR000073">
    <property type="entry name" value="AB_hydrolase_1"/>
</dbReference>
<dbReference type="EMBL" id="FYDG01000001">
    <property type="protein sequence ID" value="SNB52161.1"/>
    <property type="molecule type" value="Genomic_DNA"/>
</dbReference>
<protein>
    <submittedName>
        <fullName evidence="2">Pimeloyl-ACP methyl ester carboxylesterase</fullName>
    </submittedName>
</protein>
<dbReference type="GO" id="GO:0003824">
    <property type="term" value="F:catalytic activity"/>
    <property type="evidence" value="ECO:0007669"/>
    <property type="project" value="InterPro"/>
</dbReference>
<dbReference type="PRINTS" id="PR00111">
    <property type="entry name" value="ABHYDROLASE"/>
</dbReference>
<organism evidence="2 3">
    <name type="scientific">Rhodoblastus acidophilus</name>
    <name type="common">Rhodopseudomonas acidophila</name>
    <dbReference type="NCBI Taxonomy" id="1074"/>
    <lineage>
        <taxon>Bacteria</taxon>
        <taxon>Pseudomonadati</taxon>
        <taxon>Pseudomonadota</taxon>
        <taxon>Alphaproteobacteria</taxon>
        <taxon>Hyphomicrobiales</taxon>
        <taxon>Rhodoblastaceae</taxon>
        <taxon>Rhodoblastus</taxon>
    </lineage>
</organism>
<dbReference type="AlphaFoldDB" id="A0A212PYH3"/>
<gene>
    <name evidence="2" type="ORF">SAMN06265338_101197</name>
</gene>
<evidence type="ECO:0000313" key="2">
    <source>
        <dbReference type="EMBL" id="SNB52161.1"/>
    </source>
</evidence>
<dbReference type="Gene3D" id="3.40.50.1820">
    <property type="entry name" value="alpha/beta hydrolase"/>
    <property type="match status" value="1"/>
</dbReference>
<dbReference type="InterPro" id="IPR000639">
    <property type="entry name" value="Epox_hydrolase-like"/>
</dbReference>